<keyword evidence="3" id="KW-1185">Reference proteome</keyword>
<accession>A0A558ADY3</accession>
<sequence length="71" mass="7913">MSESPLKDLPEDTGPRPAPRSGDSWEELLEHYRHTAVQTLARHLRGGTRCRACDQPWPCRAACAAEATLEL</sequence>
<gene>
    <name evidence="2" type="ORF">FNH05_33455</name>
</gene>
<dbReference type="EMBL" id="VJWX01000577">
    <property type="protein sequence ID" value="TVT22478.1"/>
    <property type="molecule type" value="Genomic_DNA"/>
</dbReference>
<evidence type="ECO:0000313" key="2">
    <source>
        <dbReference type="EMBL" id="TVT22478.1"/>
    </source>
</evidence>
<evidence type="ECO:0000313" key="3">
    <source>
        <dbReference type="Proteomes" id="UP000320011"/>
    </source>
</evidence>
<proteinExistence type="predicted"/>
<dbReference type="RefSeq" id="WP_144592854.1">
    <property type="nucleotide sequence ID" value="NZ_VJWX01000577.1"/>
</dbReference>
<comment type="caution">
    <text evidence="2">The sequence shown here is derived from an EMBL/GenBank/DDBJ whole genome shotgun (WGS) entry which is preliminary data.</text>
</comment>
<feature type="compositionally biased region" description="Basic and acidic residues" evidence="1">
    <location>
        <begin position="1"/>
        <end position="14"/>
    </location>
</feature>
<feature type="region of interest" description="Disordered" evidence="1">
    <location>
        <begin position="1"/>
        <end position="24"/>
    </location>
</feature>
<evidence type="ECO:0000256" key="1">
    <source>
        <dbReference type="SAM" id="MobiDB-lite"/>
    </source>
</evidence>
<name>A0A558ADY3_9PSEU</name>
<organism evidence="2 3">
    <name type="scientific">Amycolatopsis rhizosphaerae</name>
    <dbReference type="NCBI Taxonomy" id="2053003"/>
    <lineage>
        <taxon>Bacteria</taxon>
        <taxon>Bacillati</taxon>
        <taxon>Actinomycetota</taxon>
        <taxon>Actinomycetes</taxon>
        <taxon>Pseudonocardiales</taxon>
        <taxon>Pseudonocardiaceae</taxon>
        <taxon>Amycolatopsis</taxon>
    </lineage>
</organism>
<dbReference type="OrthoDB" id="3699429at2"/>
<reference evidence="2 3" key="1">
    <citation type="submission" date="2019-07" db="EMBL/GenBank/DDBJ databases">
        <authorList>
            <person name="Duangmal K."/>
            <person name="Teo W.F.A."/>
        </authorList>
    </citation>
    <scope>NUCLEOTIDE SEQUENCE [LARGE SCALE GENOMIC DNA]</scope>
    <source>
        <strain evidence="2 3">TBRC 6029</strain>
    </source>
</reference>
<protein>
    <submittedName>
        <fullName evidence="2">Uncharacterized protein</fullName>
    </submittedName>
</protein>
<dbReference type="Proteomes" id="UP000320011">
    <property type="component" value="Unassembled WGS sequence"/>
</dbReference>
<reference evidence="2 3" key="2">
    <citation type="submission" date="2019-08" db="EMBL/GenBank/DDBJ databases">
        <title>Amycolatopsis acidicola sp. nov., isolated from peat swamp forest soil.</title>
        <authorList>
            <person name="Srisuk N."/>
        </authorList>
    </citation>
    <scope>NUCLEOTIDE SEQUENCE [LARGE SCALE GENOMIC DNA]</scope>
    <source>
        <strain evidence="2 3">TBRC 6029</strain>
    </source>
</reference>
<dbReference type="AlphaFoldDB" id="A0A558ADY3"/>